<dbReference type="GO" id="GO:0003688">
    <property type="term" value="F:DNA replication origin binding"/>
    <property type="evidence" value="ECO:0007669"/>
    <property type="project" value="UniProtKB-UniRule"/>
</dbReference>
<dbReference type="GeneID" id="107097036"/>
<dbReference type="KEGG" id="cvg:107097036"/>
<dbReference type="CTD" id="4999"/>
<dbReference type="RefSeq" id="XP_015249489.1">
    <property type="nucleotide sequence ID" value="XM_015394003.1"/>
</dbReference>
<sequence>MVKFKSPPGQKGCRGDGDQEENGVFDQQDYIQSLGTDNAEDDEDGLSRLAGSSIFTFQKVKRGNSMANTASELARTPGKTVSFQAAEPCTPKRTGRQKKTESRTPQKQSKKVQFVSTTPHRLRKRLTAPSLRSDSDSELSPSDSEEEEEEEDGLKEKQKVNKEDKENQKTPSKGLSAALYKTPAKKSKNAPEPANQPTMIEEYFEAHGSSKVLTSDRTLERLHTPKLDRETLARLLEGKPSCYSKEIQELHNKHRKHFTKWMLQLQLGFSVLVYGLGSKKALLEDFRVSYLSDEVHLVINGFFPSITLKSILNALTCEVLEHQGTFRTPSDQIQFIAQTLKDSPDLHVYLLIYNIDGPMLRGEKTQSALGQLASLPNLHLVASIDHINAPLVWDQFKQSQFNWLWWECVTFQPYTEETSYENSLLVQQTGALALSSLTHVLRSLTPNARGIFKLLVKFQLENKDNPSYSGLSFQDFYQRCREAFLVNSDLTLRTQLTEFRDHKLIRTRKGADGVEYLIVAVETGTLMDFLENEDDD</sequence>
<keyword evidence="5 6" id="KW-0539">Nucleus</keyword>
<evidence type="ECO:0000313" key="10">
    <source>
        <dbReference type="Ensembl" id="ENSCVAP00000013167.1"/>
    </source>
</evidence>
<dbReference type="GeneTree" id="ENSGT00390000015228"/>
<evidence type="ECO:0000256" key="1">
    <source>
        <dbReference type="ARBA" id="ARBA00004123"/>
    </source>
</evidence>
<dbReference type="InterPro" id="IPR056773">
    <property type="entry name" value="WHD_ORC2"/>
</dbReference>
<feature type="compositionally biased region" description="Basic and acidic residues" evidence="7">
    <location>
        <begin position="154"/>
        <end position="168"/>
    </location>
</feature>
<dbReference type="OrthoDB" id="20198at2759"/>
<dbReference type="Pfam" id="PF04084">
    <property type="entry name" value="RecA-like_ORC2"/>
    <property type="match status" value="1"/>
</dbReference>
<comment type="similarity">
    <text evidence="2 6">Belongs to the ORC2 family.</text>
</comment>
<dbReference type="PANTHER" id="PTHR14052">
    <property type="entry name" value="ORIGIN RECOGNITION COMPLEX SUBUNIT 2"/>
    <property type="match status" value="1"/>
</dbReference>
<reference evidence="10" key="2">
    <citation type="submission" date="2025-09" db="UniProtKB">
        <authorList>
            <consortium name="Ensembl"/>
        </authorList>
    </citation>
    <scope>IDENTIFICATION</scope>
</reference>
<evidence type="ECO:0000256" key="6">
    <source>
        <dbReference type="RuleBase" id="RU368084"/>
    </source>
</evidence>
<dbReference type="PANTHER" id="PTHR14052:SF0">
    <property type="entry name" value="ORIGIN RECOGNITION COMPLEX SUBUNIT 2"/>
    <property type="match status" value="1"/>
</dbReference>
<proteinExistence type="inferred from homology"/>
<keyword evidence="11" id="KW-1185">Reference proteome</keyword>
<dbReference type="GO" id="GO:0006260">
    <property type="term" value="P:DNA replication"/>
    <property type="evidence" value="ECO:0007669"/>
    <property type="project" value="UniProtKB-UniRule"/>
</dbReference>
<evidence type="ECO:0000256" key="3">
    <source>
        <dbReference type="ARBA" id="ARBA00019080"/>
    </source>
</evidence>
<dbReference type="STRING" id="28743.ENSCVAP00000013167"/>
<feature type="region of interest" description="Disordered" evidence="7">
    <location>
        <begin position="1"/>
        <end position="46"/>
    </location>
</feature>
<evidence type="ECO:0000256" key="2">
    <source>
        <dbReference type="ARBA" id="ARBA00007421"/>
    </source>
</evidence>
<dbReference type="AlphaFoldDB" id="A0A3Q2D489"/>
<name>A0A3Q2D489_CYPVA</name>
<evidence type="ECO:0000259" key="8">
    <source>
        <dbReference type="Pfam" id="PF04084"/>
    </source>
</evidence>
<protein>
    <recommendedName>
        <fullName evidence="3 6">Origin recognition complex subunit 2</fullName>
    </recommendedName>
</protein>
<feature type="domain" description="Origin recognition complex subunit 2 winged-helix" evidence="9">
    <location>
        <begin position="464"/>
        <end position="522"/>
    </location>
</feature>
<evidence type="ECO:0000256" key="4">
    <source>
        <dbReference type="ARBA" id="ARBA00022705"/>
    </source>
</evidence>
<dbReference type="Pfam" id="PF24882">
    <property type="entry name" value="WHD_ORC2"/>
    <property type="match status" value="1"/>
</dbReference>
<dbReference type="Ensembl" id="ENSCVAT00000020609.1">
    <property type="protein sequence ID" value="ENSCVAP00000013167.1"/>
    <property type="gene ID" value="ENSCVAG00000015629.1"/>
</dbReference>
<accession>A0A3Q2D489</accession>
<feature type="domain" description="Origin recognition complex subunit 2 RecA-like" evidence="8">
    <location>
        <begin position="246"/>
        <end position="408"/>
    </location>
</feature>
<feature type="region of interest" description="Disordered" evidence="7">
    <location>
        <begin position="61"/>
        <end position="195"/>
    </location>
</feature>
<evidence type="ECO:0000259" key="9">
    <source>
        <dbReference type="Pfam" id="PF24882"/>
    </source>
</evidence>
<evidence type="ECO:0000313" key="11">
    <source>
        <dbReference type="Proteomes" id="UP000265020"/>
    </source>
</evidence>
<dbReference type="Proteomes" id="UP000265020">
    <property type="component" value="Unassembled WGS sequence"/>
</dbReference>
<comment type="function">
    <text evidence="6">Component of the origin recognition complex (ORC) that binds origins of replication. DNA-binding is ATP-dependent. ORC is required to assemble the pre-replication complex necessary to initiate DNA replication.</text>
</comment>
<dbReference type="InterPro" id="IPR056772">
    <property type="entry name" value="RecA-like_ORC2"/>
</dbReference>
<dbReference type="OMA" id="AHERYFF"/>
<evidence type="ECO:0000256" key="7">
    <source>
        <dbReference type="SAM" id="MobiDB-lite"/>
    </source>
</evidence>
<comment type="subcellular location">
    <subcellularLocation>
        <location evidence="1 6">Nucleus</location>
    </subcellularLocation>
</comment>
<evidence type="ECO:0000256" key="5">
    <source>
        <dbReference type="ARBA" id="ARBA00023242"/>
    </source>
</evidence>
<reference evidence="10" key="1">
    <citation type="submission" date="2025-08" db="UniProtKB">
        <authorList>
            <consortium name="Ensembl"/>
        </authorList>
    </citation>
    <scope>IDENTIFICATION</scope>
</reference>
<dbReference type="RefSeq" id="XP_015249490.1">
    <property type="nucleotide sequence ID" value="XM_015394004.1"/>
</dbReference>
<comment type="subunit">
    <text evidence="6">Component of the origin recognition complex (ORC).</text>
</comment>
<dbReference type="InterPro" id="IPR007220">
    <property type="entry name" value="ORC2"/>
</dbReference>
<organism evidence="10 11">
    <name type="scientific">Cyprinodon variegatus</name>
    <name type="common">Sheepshead minnow</name>
    <dbReference type="NCBI Taxonomy" id="28743"/>
    <lineage>
        <taxon>Eukaryota</taxon>
        <taxon>Metazoa</taxon>
        <taxon>Chordata</taxon>
        <taxon>Craniata</taxon>
        <taxon>Vertebrata</taxon>
        <taxon>Euteleostomi</taxon>
        <taxon>Actinopterygii</taxon>
        <taxon>Neopterygii</taxon>
        <taxon>Teleostei</taxon>
        <taxon>Neoteleostei</taxon>
        <taxon>Acanthomorphata</taxon>
        <taxon>Ovalentaria</taxon>
        <taxon>Atherinomorphae</taxon>
        <taxon>Cyprinodontiformes</taxon>
        <taxon>Cyprinodontidae</taxon>
        <taxon>Cyprinodon</taxon>
    </lineage>
</organism>
<feature type="compositionally biased region" description="Acidic residues" evidence="7">
    <location>
        <begin position="143"/>
        <end position="153"/>
    </location>
</feature>
<dbReference type="GO" id="GO:0005664">
    <property type="term" value="C:nuclear origin of replication recognition complex"/>
    <property type="evidence" value="ECO:0007669"/>
    <property type="project" value="UniProtKB-UniRule"/>
</dbReference>
<keyword evidence="4 6" id="KW-0235">DNA replication</keyword>